<name>A0A4Y2WYY2_ARAVE</name>
<organism evidence="1 2">
    <name type="scientific">Araneus ventricosus</name>
    <name type="common">Orbweaver spider</name>
    <name type="synonym">Epeira ventricosa</name>
    <dbReference type="NCBI Taxonomy" id="182803"/>
    <lineage>
        <taxon>Eukaryota</taxon>
        <taxon>Metazoa</taxon>
        <taxon>Ecdysozoa</taxon>
        <taxon>Arthropoda</taxon>
        <taxon>Chelicerata</taxon>
        <taxon>Arachnida</taxon>
        <taxon>Araneae</taxon>
        <taxon>Araneomorphae</taxon>
        <taxon>Entelegynae</taxon>
        <taxon>Araneoidea</taxon>
        <taxon>Araneidae</taxon>
        <taxon>Araneus</taxon>
    </lineage>
</organism>
<evidence type="ECO:0000313" key="2">
    <source>
        <dbReference type="Proteomes" id="UP000499080"/>
    </source>
</evidence>
<dbReference type="EMBL" id="BGPR01067544">
    <property type="protein sequence ID" value="GBO41750.1"/>
    <property type="molecule type" value="Genomic_DNA"/>
</dbReference>
<accession>A0A4Y2WYY2</accession>
<evidence type="ECO:0000313" key="1">
    <source>
        <dbReference type="EMBL" id="GBO41750.1"/>
    </source>
</evidence>
<keyword evidence="2" id="KW-1185">Reference proteome</keyword>
<protein>
    <submittedName>
        <fullName evidence="1">Uncharacterized protein</fullName>
    </submittedName>
</protein>
<gene>
    <name evidence="1" type="ORF">AVEN_264537_1</name>
</gene>
<comment type="caution">
    <text evidence="1">The sequence shown here is derived from an EMBL/GenBank/DDBJ whole genome shotgun (WGS) entry which is preliminary data.</text>
</comment>
<proteinExistence type="predicted"/>
<reference evidence="1 2" key="1">
    <citation type="journal article" date="2019" name="Sci. Rep.">
        <title>Orb-weaving spider Araneus ventricosus genome elucidates the spidroin gene catalogue.</title>
        <authorList>
            <person name="Kono N."/>
            <person name="Nakamura H."/>
            <person name="Ohtoshi R."/>
            <person name="Moran D.A.P."/>
            <person name="Shinohara A."/>
            <person name="Yoshida Y."/>
            <person name="Fujiwara M."/>
            <person name="Mori M."/>
            <person name="Tomita M."/>
            <person name="Arakawa K."/>
        </authorList>
    </citation>
    <scope>NUCLEOTIDE SEQUENCE [LARGE SCALE GENOMIC DNA]</scope>
</reference>
<sequence length="291" mass="33752">SPEQQTCILLTEKDSQWRRLDCEISTYISQIECLHNAGHGNSPDCIKLSIKKRECQDRIELLEDELLRIGSCPLPRRYPLLRSELYSSSLVSFFDQTSSREQRRKFSLAQLPHLQENSHENDLTSDDSKRVIVQRLCRLEVSSISFENGGWCGGQTTFDDISRRHKLSYEINIFEICRVVVVGELSEAQNVQWGRVFRFRSKMGGGQATLDDISRRHNLTYEIKIVKIGWVDEVGGLGEEFFMGKNLWTVQQQQPPDRIRQFLCHTKAYDVWICHQRFSTSYKGTSTDLHT</sequence>
<dbReference type="AlphaFoldDB" id="A0A4Y2WYY2"/>
<dbReference type="Proteomes" id="UP000499080">
    <property type="component" value="Unassembled WGS sequence"/>
</dbReference>
<feature type="non-terminal residue" evidence="1">
    <location>
        <position position="1"/>
    </location>
</feature>